<evidence type="ECO:0000256" key="4">
    <source>
        <dbReference type="ARBA" id="ARBA00023015"/>
    </source>
</evidence>
<evidence type="ECO:0000313" key="7">
    <source>
        <dbReference type="EMBL" id="APG93308.1"/>
    </source>
</evidence>
<dbReference type="InterPro" id="IPR005119">
    <property type="entry name" value="LysR_subst-bd"/>
</dbReference>
<evidence type="ECO:0000256" key="6">
    <source>
        <dbReference type="ARBA" id="ARBA00023163"/>
    </source>
</evidence>
<keyword evidence="8" id="KW-1185">Reference proteome</keyword>
<dbReference type="SUPFAM" id="SSF53850">
    <property type="entry name" value="Periplasmic binding protein-like II"/>
    <property type="match status" value="1"/>
</dbReference>
<dbReference type="OrthoDB" id="8339333at2"/>
<dbReference type="KEGG" id="same:SAMCFNEI73_pB0108"/>
<dbReference type="GO" id="GO:0003677">
    <property type="term" value="F:DNA binding"/>
    <property type="evidence" value="ECO:0007669"/>
    <property type="project" value="UniProtKB-KW"/>
</dbReference>
<dbReference type="Pfam" id="PF03466">
    <property type="entry name" value="LysR_substrate"/>
    <property type="match status" value="1"/>
</dbReference>
<evidence type="ECO:0000256" key="5">
    <source>
        <dbReference type="ARBA" id="ARBA00023125"/>
    </source>
</evidence>
<dbReference type="Gene3D" id="1.10.10.10">
    <property type="entry name" value="Winged helix-like DNA-binding domain superfamily/Winged helix DNA-binding domain"/>
    <property type="match status" value="1"/>
</dbReference>
<organism evidence="7 8">
    <name type="scientific">Sinorhizobium americanum</name>
    <dbReference type="NCBI Taxonomy" id="194963"/>
    <lineage>
        <taxon>Bacteria</taxon>
        <taxon>Pseudomonadati</taxon>
        <taxon>Pseudomonadota</taxon>
        <taxon>Alphaproteobacteria</taxon>
        <taxon>Hyphomicrobiales</taxon>
        <taxon>Rhizobiaceae</taxon>
        <taxon>Sinorhizobium/Ensifer group</taxon>
        <taxon>Sinorhizobium</taxon>
    </lineage>
</organism>
<proteinExistence type="inferred from homology"/>
<comment type="similarity">
    <text evidence="1">Belongs to the LysR transcriptional regulatory family.</text>
</comment>
<dbReference type="GO" id="GO:0003700">
    <property type="term" value="F:DNA-binding transcription factor activity"/>
    <property type="evidence" value="ECO:0007669"/>
    <property type="project" value="InterPro"/>
</dbReference>
<dbReference type="Proteomes" id="UP000182306">
    <property type="component" value="Plasmid B"/>
</dbReference>
<evidence type="ECO:0000256" key="1">
    <source>
        <dbReference type="ARBA" id="ARBA00009437"/>
    </source>
</evidence>
<accession>A0A1L3LT94</accession>
<geneLocation type="plasmid" evidence="7 8">
    <name>B</name>
</geneLocation>
<dbReference type="Pfam" id="PF00126">
    <property type="entry name" value="HTH_1"/>
    <property type="match status" value="1"/>
</dbReference>
<dbReference type="PRINTS" id="PR00039">
    <property type="entry name" value="HTHLYSR"/>
</dbReference>
<keyword evidence="3" id="KW-0678">Repressor</keyword>
<dbReference type="CDD" id="cd08462">
    <property type="entry name" value="PBP2_NodD"/>
    <property type="match status" value="1"/>
</dbReference>
<dbReference type="AlphaFoldDB" id="A0A1L3LT94"/>
<reference evidence="7 8" key="1">
    <citation type="submission" date="2015-10" db="EMBL/GenBank/DDBJ databases">
        <title>Genomic differences between typical nodule nitrogen-fixing rhizobial strains and those coming from bean seeds.</title>
        <authorList>
            <person name="Peralta H."/>
            <person name="Aguilar-Vera A."/>
            <person name="Diaz R."/>
            <person name="Mora Y."/>
            <person name="Martinez-Batallar G."/>
            <person name="Salazar E."/>
            <person name="Vargas-Lagunas C."/>
            <person name="Encarnacion S."/>
            <person name="Girard L."/>
            <person name="Mora J."/>
        </authorList>
    </citation>
    <scope>NUCLEOTIDE SEQUENCE [LARGE SCALE GENOMIC DNA]</scope>
    <source>
        <strain evidence="7 8">CFNEI 73</strain>
        <plasmid evidence="7 8">B</plasmid>
    </source>
</reference>
<dbReference type="PROSITE" id="PS50931">
    <property type="entry name" value="HTH_LYSR"/>
    <property type="match status" value="1"/>
</dbReference>
<gene>
    <name evidence="7" type="primary">nodD</name>
    <name evidence="7" type="ORF">SAMCFNEI73_pB0108</name>
</gene>
<dbReference type="InterPro" id="IPR050389">
    <property type="entry name" value="LysR-type_TF"/>
</dbReference>
<protein>
    <submittedName>
        <fullName evidence="7">Nodulation protein D</fullName>
    </submittedName>
</protein>
<keyword evidence="2" id="KW-0536">Nodulation</keyword>
<evidence type="ECO:0000313" key="8">
    <source>
        <dbReference type="Proteomes" id="UP000182306"/>
    </source>
</evidence>
<dbReference type="InterPro" id="IPR036390">
    <property type="entry name" value="WH_DNA-bd_sf"/>
</dbReference>
<dbReference type="InterPro" id="IPR036388">
    <property type="entry name" value="WH-like_DNA-bd_sf"/>
</dbReference>
<evidence type="ECO:0000256" key="2">
    <source>
        <dbReference type="ARBA" id="ARBA00022458"/>
    </source>
</evidence>
<dbReference type="PANTHER" id="PTHR30118">
    <property type="entry name" value="HTH-TYPE TRANSCRIPTIONAL REGULATOR LEUO-RELATED"/>
    <property type="match status" value="1"/>
</dbReference>
<dbReference type="InterPro" id="IPR037416">
    <property type="entry name" value="NodD_PBP2"/>
</dbReference>
<dbReference type="EMBL" id="CP013109">
    <property type="protein sequence ID" value="APG93308.1"/>
    <property type="molecule type" value="Genomic_DNA"/>
</dbReference>
<evidence type="ECO:0000256" key="3">
    <source>
        <dbReference type="ARBA" id="ARBA00022491"/>
    </source>
</evidence>
<dbReference type="RefSeq" id="WP_064254473.1">
    <property type="nucleotide sequence ID" value="NZ_CP013109.1"/>
</dbReference>
<keyword evidence="7" id="KW-0614">Plasmid</keyword>
<dbReference type="Gene3D" id="3.40.190.10">
    <property type="entry name" value="Periplasmic binding protein-like II"/>
    <property type="match status" value="2"/>
</dbReference>
<dbReference type="SUPFAM" id="SSF46785">
    <property type="entry name" value="Winged helix' DNA-binding domain"/>
    <property type="match status" value="1"/>
</dbReference>
<dbReference type="InterPro" id="IPR000847">
    <property type="entry name" value="LysR_HTH_N"/>
</dbReference>
<name>A0A1L3LT94_9HYPH</name>
<keyword evidence="6" id="KW-0804">Transcription</keyword>
<keyword evidence="4" id="KW-0805">Transcription regulation</keyword>
<dbReference type="PANTHER" id="PTHR30118:SF6">
    <property type="entry name" value="HTH-TYPE TRANSCRIPTIONAL REGULATOR LEUO"/>
    <property type="match status" value="1"/>
</dbReference>
<sequence>MRFKGLDLNLLVALDALMSERNLTAAARRINLSQSAMSAAVGRLRSYFRDELFTMAGREFIPTPRAEGLAPAVREALLQIQHSIVSWEAFKPAHSDRRFKIVLSDYVTLVFFEKIVERAAREAPGVSFDCLPIADDFEELLRRGEIDFLIMPEARMSLHPHAALFEDIFVCVGCRTNEQLSEPLTFERYMSMGHVAVKFGNTRKPSFEEWYLLEHGFKKRIEVAVQGFSMIPPMLLGTERIGTIPLRLAQHFSKTIPLQIVELPLPLPPFIEAIQWPALHDSDPASRWLREMLVEEASRMVSPRAQEPLEDPGFNRVVQ</sequence>
<keyword evidence="5" id="KW-0238">DNA-binding</keyword>